<evidence type="ECO:0000313" key="2">
    <source>
        <dbReference type="EMBL" id="OGY82832.1"/>
    </source>
</evidence>
<gene>
    <name evidence="2" type="ORF">A2898_04550</name>
</gene>
<accession>A0A1G2B0W7</accession>
<protein>
    <recommendedName>
        <fullName evidence="1">Peptidase S9 prolyl oligopeptidase catalytic domain-containing protein</fullName>
    </recommendedName>
</protein>
<dbReference type="SUPFAM" id="SSF53474">
    <property type="entry name" value="alpha/beta-Hydrolases"/>
    <property type="match status" value="1"/>
</dbReference>
<proteinExistence type="predicted"/>
<dbReference type="Proteomes" id="UP000179164">
    <property type="component" value="Unassembled WGS sequence"/>
</dbReference>
<comment type="caution">
    <text evidence="2">The sequence shown here is derived from an EMBL/GenBank/DDBJ whole genome shotgun (WGS) entry which is preliminary data.</text>
</comment>
<feature type="domain" description="Peptidase S9 prolyl oligopeptidase catalytic" evidence="1">
    <location>
        <begin position="42"/>
        <end position="243"/>
    </location>
</feature>
<reference evidence="2 3" key="1">
    <citation type="journal article" date="2016" name="Nat. Commun.">
        <title>Thousands of microbial genomes shed light on interconnected biogeochemical processes in an aquifer system.</title>
        <authorList>
            <person name="Anantharaman K."/>
            <person name="Brown C.T."/>
            <person name="Hug L.A."/>
            <person name="Sharon I."/>
            <person name="Castelle C.J."/>
            <person name="Probst A.J."/>
            <person name="Thomas B.C."/>
            <person name="Singh A."/>
            <person name="Wilkins M.J."/>
            <person name="Karaoz U."/>
            <person name="Brodie E.L."/>
            <person name="Williams K.H."/>
            <person name="Hubbard S.S."/>
            <person name="Banfield J.F."/>
        </authorList>
    </citation>
    <scope>NUCLEOTIDE SEQUENCE [LARGE SCALE GENOMIC DNA]</scope>
</reference>
<dbReference type="Pfam" id="PF00326">
    <property type="entry name" value="Peptidase_S9"/>
    <property type="match status" value="1"/>
</dbReference>
<organism evidence="2 3">
    <name type="scientific">Candidatus Kerfeldbacteria bacterium RIFCSPLOWO2_01_FULL_48_11</name>
    <dbReference type="NCBI Taxonomy" id="1798543"/>
    <lineage>
        <taxon>Bacteria</taxon>
        <taxon>Candidatus Kerfeldiibacteriota</taxon>
    </lineage>
</organism>
<sequence length="247" mass="28350">MRPLRTRFAKDIVAEFLPPVRRSHKVIILCQGMPTVPNKRDELEFLSKKGYWAFHPRYRGTWESKGEFLRKSPHLDILDVIKGIKKGFKDTISGRRYRIKPRSVYLIGTSFGGPAALLASTHPSVTKVLALAPVVDWNAQKKSEPANWLYRLTKESFGEGYRCSKHDVKKLYNGVFYNPVAHASKVAGKKVMIMHEKNDPIVPYLPGKHFAKKIGCTYVLLRGKEHSLMSTEFLTRHYSRIYKFLSS</sequence>
<evidence type="ECO:0000259" key="1">
    <source>
        <dbReference type="Pfam" id="PF00326"/>
    </source>
</evidence>
<dbReference type="AlphaFoldDB" id="A0A1G2B0W7"/>
<dbReference type="InterPro" id="IPR029058">
    <property type="entry name" value="AB_hydrolase_fold"/>
</dbReference>
<dbReference type="Gene3D" id="3.40.50.1820">
    <property type="entry name" value="alpha/beta hydrolase"/>
    <property type="match status" value="1"/>
</dbReference>
<dbReference type="GO" id="GO:0006508">
    <property type="term" value="P:proteolysis"/>
    <property type="evidence" value="ECO:0007669"/>
    <property type="project" value="InterPro"/>
</dbReference>
<dbReference type="STRING" id="1798543.A2898_04550"/>
<dbReference type="InterPro" id="IPR001375">
    <property type="entry name" value="Peptidase_S9_cat"/>
</dbReference>
<dbReference type="EMBL" id="MHKE01000017">
    <property type="protein sequence ID" value="OGY82832.1"/>
    <property type="molecule type" value="Genomic_DNA"/>
</dbReference>
<name>A0A1G2B0W7_9BACT</name>
<evidence type="ECO:0000313" key="3">
    <source>
        <dbReference type="Proteomes" id="UP000179164"/>
    </source>
</evidence>
<dbReference type="GO" id="GO:0008236">
    <property type="term" value="F:serine-type peptidase activity"/>
    <property type="evidence" value="ECO:0007669"/>
    <property type="project" value="InterPro"/>
</dbReference>